<dbReference type="EMBL" id="CM001022">
    <property type="protein sequence ID" value="EFQ23989.1"/>
    <property type="molecule type" value="Genomic_DNA"/>
</dbReference>
<dbReference type="InterPro" id="IPR000795">
    <property type="entry name" value="T_Tr_GTP-bd_dom"/>
</dbReference>
<comment type="similarity">
    <text evidence="1">Belongs to the TRAFAC class translation factor GTPase superfamily. Classic translation factor GTPase family. EF-G/EF-2 subfamily.</text>
</comment>
<dbReference type="CDD" id="cd04170">
    <property type="entry name" value="EF-G_bact"/>
    <property type="match status" value="1"/>
</dbReference>
<dbReference type="Pfam" id="PF00679">
    <property type="entry name" value="EFG_C"/>
    <property type="match status" value="1"/>
</dbReference>
<gene>
    <name evidence="6" type="ORF">Apau_1570</name>
</gene>
<evidence type="ECO:0000256" key="3">
    <source>
        <dbReference type="ARBA" id="ARBA00023134"/>
    </source>
</evidence>
<dbReference type="SUPFAM" id="SSF54211">
    <property type="entry name" value="Ribosomal protein S5 domain 2-like"/>
    <property type="match status" value="1"/>
</dbReference>
<dbReference type="FunFam" id="3.30.230.10:FF:000003">
    <property type="entry name" value="Elongation factor G"/>
    <property type="match status" value="1"/>
</dbReference>
<accession>E3CUH3</accession>
<dbReference type="GO" id="GO:0003746">
    <property type="term" value="F:translation elongation factor activity"/>
    <property type="evidence" value="ECO:0007669"/>
    <property type="project" value="UniProtKB-UniRule"/>
</dbReference>
<dbReference type="InterPro" id="IPR047872">
    <property type="entry name" value="EFG_IV"/>
</dbReference>
<dbReference type="CDD" id="cd03713">
    <property type="entry name" value="EFG_mtEFG_C"/>
    <property type="match status" value="1"/>
</dbReference>
<dbReference type="GO" id="GO:0005525">
    <property type="term" value="F:GTP binding"/>
    <property type="evidence" value="ECO:0007669"/>
    <property type="project" value="UniProtKB-UniRule"/>
</dbReference>
<dbReference type="AlphaFoldDB" id="E3CUH3"/>
<reference evidence="6 7" key="1">
    <citation type="journal article" date="2010" name="Stand. Genomic Sci.">
        <title>Non-contiguous finished genome sequence of Aminomonas paucivorans type strain (GLU-3).</title>
        <authorList>
            <person name="Pitluck S."/>
            <person name="Yasawong M."/>
            <person name="Held B."/>
            <person name="Lapidus A."/>
            <person name="Nolan M."/>
            <person name="Copeland A."/>
            <person name="Lucas S."/>
            <person name="Del Rio T.G."/>
            <person name="Tice H."/>
            <person name="Cheng J.F."/>
            <person name="Chertkov O."/>
            <person name="Goodwin L."/>
            <person name="Tapia R."/>
            <person name="Han C."/>
            <person name="Liolios K."/>
            <person name="Ivanova N."/>
            <person name="Mavromatis K."/>
            <person name="Ovchinnikova G."/>
            <person name="Pati A."/>
            <person name="Chen A."/>
            <person name="Palaniappan K."/>
            <person name="Land M."/>
            <person name="Hauser L."/>
            <person name="Chang Y.J."/>
            <person name="Jeffries C.D."/>
            <person name="Pukall R."/>
            <person name="Spring S."/>
            <person name="Rohde M."/>
            <person name="Sikorski J."/>
            <person name="Goker M."/>
            <person name="Woyke T."/>
            <person name="Bristow J."/>
            <person name="Eisen J.A."/>
            <person name="Markowitz V."/>
            <person name="Hugenholtz P."/>
            <person name="Kyrpides N.C."/>
            <person name="Klenk H.P."/>
        </authorList>
    </citation>
    <scope>NUCLEOTIDE SEQUENCE [LARGE SCALE GENOMIC DNA]</scope>
    <source>
        <strain evidence="6 7">DSM 12260</strain>
    </source>
</reference>
<dbReference type="NCBIfam" id="TIGR00484">
    <property type="entry name" value="EF-G"/>
    <property type="match status" value="1"/>
</dbReference>
<dbReference type="OrthoDB" id="9804431at2"/>
<dbReference type="PANTHER" id="PTHR43261">
    <property type="entry name" value="TRANSLATION ELONGATION FACTOR G-RELATED"/>
    <property type="match status" value="1"/>
</dbReference>
<dbReference type="NCBIfam" id="NF009381">
    <property type="entry name" value="PRK12740.1-5"/>
    <property type="match status" value="1"/>
</dbReference>
<dbReference type="Gene3D" id="3.30.70.870">
    <property type="entry name" value="Elongation Factor G (Translational Gtpase), domain 3"/>
    <property type="match status" value="1"/>
</dbReference>
<dbReference type="GO" id="GO:0032790">
    <property type="term" value="P:ribosome disassembly"/>
    <property type="evidence" value="ECO:0007669"/>
    <property type="project" value="TreeGrafter"/>
</dbReference>
<dbReference type="Gene3D" id="3.30.230.10">
    <property type="match status" value="1"/>
</dbReference>
<dbReference type="CDD" id="cd01434">
    <property type="entry name" value="EFG_mtEFG1_IV"/>
    <property type="match status" value="1"/>
</dbReference>
<dbReference type="InterPro" id="IPR009000">
    <property type="entry name" value="Transl_B-barrel_sf"/>
</dbReference>
<dbReference type="eggNOG" id="COG0480">
    <property type="taxonomic scope" value="Bacteria"/>
</dbReference>
<dbReference type="PANTHER" id="PTHR43261:SF6">
    <property type="entry name" value="ELONGATION FACTOR G-LIKE PROTEIN"/>
    <property type="match status" value="1"/>
</dbReference>
<name>E3CUH3_9BACT</name>
<dbReference type="Pfam" id="PF03764">
    <property type="entry name" value="EFG_IV"/>
    <property type="match status" value="1"/>
</dbReference>
<dbReference type="InterPro" id="IPR020568">
    <property type="entry name" value="Ribosomal_Su5_D2-typ_SF"/>
</dbReference>
<dbReference type="SUPFAM" id="SSF54980">
    <property type="entry name" value="EF-G C-terminal domain-like"/>
    <property type="match status" value="2"/>
</dbReference>
<dbReference type="FunFam" id="3.30.70.240:FF:000001">
    <property type="entry name" value="Elongation factor G"/>
    <property type="match status" value="1"/>
</dbReference>
<dbReference type="NCBIfam" id="TIGR00231">
    <property type="entry name" value="small_GTP"/>
    <property type="match status" value="1"/>
</dbReference>
<evidence type="ECO:0000256" key="1">
    <source>
        <dbReference type="ARBA" id="ARBA00005870"/>
    </source>
</evidence>
<dbReference type="InterPro" id="IPR053905">
    <property type="entry name" value="EF-G-like_DII"/>
</dbReference>
<organism evidence="6 7">
    <name type="scientific">Aminomonas paucivorans DSM 12260</name>
    <dbReference type="NCBI Taxonomy" id="584708"/>
    <lineage>
        <taxon>Bacteria</taxon>
        <taxon>Thermotogati</taxon>
        <taxon>Synergistota</taxon>
        <taxon>Synergistia</taxon>
        <taxon>Synergistales</taxon>
        <taxon>Synergistaceae</taxon>
        <taxon>Aminomonas</taxon>
    </lineage>
</organism>
<dbReference type="InterPro" id="IPR035649">
    <property type="entry name" value="EFG_V"/>
</dbReference>
<evidence type="ECO:0000259" key="5">
    <source>
        <dbReference type="PROSITE" id="PS51722"/>
    </source>
</evidence>
<dbReference type="Proteomes" id="UP000005096">
    <property type="component" value="Chromosome"/>
</dbReference>
<dbReference type="PRINTS" id="PR00315">
    <property type="entry name" value="ELONGATNFCT"/>
</dbReference>
<evidence type="ECO:0000256" key="2">
    <source>
        <dbReference type="ARBA" id="ARBA00022741"/>
    </source>
</evidence>
<dbReference type="NCBIfam" id="NF009891">
    <property type="entry name" value="PRK13351.1-1"/>
    <property type="match status" value="1"/>
</dbReference>
<dbReference type="SMART" id="SM00889">
    <property type="entry name" value="EFG_IV"/>
    <property type="match status" value="1"/>
</dbReference>
<dbReference type="InterPro" id="IPR005225">
    <property type="entry name" value="Small_GTP-bd"/>
</dbReference>
<dbReference type="Pfam" id="PF22042">
    <property type="entry name" value="EF-G_D2"/>
    <property type="match status" value="1"/>
</dbReference>
<evidence type="ECO:0000313" key="7">
    <source>
        <dbReference type="Proteomes" id="UP000005096"/>
    </source>
</evidence>
<keyword evidence="2" id="KW-0547">Nucleotide-binding</keyword>
<dbReference type="InterPro" id="IPR035647">
    <property type="entry name" value="EFG_III/V"/>
</dbReference>
<dbReference type="Pfam" id="PF14492">
    <property type="entry name" value="EFG_III"/>
    <property type="match status" value="1"/>
</dbReference>
<dbReference type="Gene3D" id="3.40.50.300">
    <property type="entry name" value="P-loop containing nucleotide triphosphate hydrolases"/>
    <property type="match status" value="1"/>
</dbReference>
<dbReference type="CDD" id="cd16262">
    <property type="entry name" value="EFG_III"/>
    <property type="match status" value="1"/>
</dbReference>
<dbReference type="PaxDb" id="584708-Apau_1570"/>
<dbReference type="InterPro" id="IPR041095">
    <property type="entry name" value="EFG_II"/>
</dbReference>
<dbReference type="NCBIfam" id="NF009379">
    <property type="entry name" value="PRK12740.1-3"/>
    <property type="match status" value="1"/>
</dbReference>
<dbReference type="GO" id="GO:0003924">
    <property type="term" value="F:GTPase activity"/>
    <property type="evidence" value="ECO:0007669"/>
    <property type="project" value="InterPro"/>
</dbReference>
<dbReference type="Gene3D" id="2.40.30.10">
    <property type="entry name" value="Translation factors"/>
    <property type="match status" value="1"/>
</dbReference>
<proteinExistence type="inferred from homology"/>
<dbReference type="Gene3D" id="3.30.70.240">
    <property type="match status" value="1"/>
</dbReference>
<dbReference type="InterPro" id="IPR009022">
    <property type="entry name" value="EFG_III"/>
</dbReference>
<dbReference type="SUPFAM" id="SSF52540">
    <property type="entry name" value="P-loop containing nucleoside triphosphate hydrolases"/>
    <property type="match status" value="1"/>
</dbReference>
<dbReference type="InterPro" id="IPR027417">
    <property type="entry name" value="P-loop_NTPase"/>
</dbReference>
<dbReference type="PROSITE" id="PS51722">
    <property type="entry name" value="G_TR_2"/>
    <property type="match status" value="1"/>
</dbReference>
<dbReference type="SMART" id="SM00838">
    <property type="entry name" value="EFG_C"/>
    <property type="match status" value="1"/>
</dbReference>
<dbReference type="Pfam" id="PF00009">
    <property type="entry name" value="GTP_EFTU"/>
    <property type="match status" value="1"/>
</dbReference>
<feature type="domain" description="Tr-type G" evidence="5">
    <location>
        <begin position="7"/>
        <end position="281"/>
    </location>
</feature>
<keyword evidence="7" id="KW-1185">Reference proteome</keyword>
<keyword evidence="6" id="KW-0648">Protein biosynthesis</keyword>
<dbReference type="HOGENOM" id="CLU_002794_4_1_0"/>
<dbReference type="InterPro" id="IPR004540">
    <property type="entry name" value="Transl_elong_EFG/EF2"/>
</dbReference>
<dbReference type="InterPro" id="IPR014721">
    <property type="entry name" value="Ribsml_uS5_D2-typ_fold_subgr"/>
</dbReference>
<dbReference type="STRING" id="584708.Apau_1570"/>
<protein>
    <recommendedName>
        <fullName evidence="4">Elongation factor G</fullName>
    </recommendedName>
</protein>
<dbReference type="InterPro" id="IPR000640">
    <property type="entry name" value="EFG_V-like"/>
</dbReference>
<evidence type="ECO:0000313" key="6">
    <source>
        <dbReference type="EMBL" id="EFQ23989.1"/>
    </source>
</evidence>
<evidence type="ECO:0000256" key="4">
    <source>
        <dbReference type="NCBIfam" id="TIGR00484"/>
    </source>
</evidence>
<sequence>MGTRKPEDIRTLAVVSHGGAGKTSLTEAMLFDTGAISRMGKVEDKNTVSDFDAEEHKRQISISTAVTTLSHKSRTLYVLDTPGFADFQGEQVCALRVADSALLVVSGVHGVEVQTQRAWDQAEDLKIPALFFVSKMDREHADFEKTLSEIQESLSDRALPLFLPMGQEASFKGLVDVLSGKAYQYKADGSKAFEEVPVPSDLQEQAQKVRDTLVERIVEADDDLMMRYLDGEELTQEELAGALRKAVLGRLVFPVLPGSTTLNVGVCQLLDVVAEVLPSPLEMAPRAALKGEGAETTVAPDPQAPFYALCFKVMVDPYVGKLSFLRVFSGKLTSDQNILNVTRGEEERISSFRLMKGKDGEEVKDICVGDILTIPKLDSTQVGDTLSVKGQELRFPPIAFPKPVYSVAVTPKSRADEDKLGNAMHKVLEEDRTLGFLKNPETGDSVFSGMGDLHLDIVLSRIKERYKVELDTHTPKVPYRETIKKTAKAQGKYKKQTGGRGQYGDVWFELAPAEKSSGVTFLDRVVGGVVPKNFIPAAEKGLREAAAKGVLAGYPAVDFSCAIFDGSYHDVDSSEMAFKIAASMAFKKAFTDAAPVLQEPIMNVEVTVPEECLGDVMGDFNSRRGRIAGIDSNGKLQVVKAQCPLSELFRYAIILRSMTSGRGNFTMEFSHYEEVPAETAKKVIAAAAAERKTEEEE</sequence>
<dbReference type="SUPFAM" id="SSF50447">
    <property type="entry name" value="Translation proteins"/>
    <property type="match status" value="1"/>
</dbReference>
<keyword evidence="3" id="KW-0342">GTP-binding</keyword>
<dbReference type="InterPro" id="IPR005517">
    <property type="entry name" value="Transl_elong_EFG/EF2_IV"/>
</dbReference>
<keyword evidence="6" id="KW-0251">Elongation factor</keyword>
<dbReference type="RefSeq" id="WP_006301199.1">
    <property type="nucleotide sequence ID" value="NZ_CM001022.1"/>
</dbReference>